<proteinExistence type="predicted"/>
<keyword evidence="3" id="KW-0812">Transmembrane</keyword>
<evidence type="ECO:0000256" key="8">
    <source>
        <dbReference type="ARBA" id="ARBA00023224"/>
    </source>
</evidence>
<dbReference type="GO" id="GO:0007165">
    <property type="term" value="P:signal transduction"/>
    <property type="evidence" value="ECO:0007669"/>
    <property type="project" value="UniProtKB-KW"/>
</dbReference>
<accession>A0ABD2AZE7</accession>
<evidence type="ECO:0000256" key="3">
    <source>
        <dbReference type="ARBA" id="ARBA00022692"/>
    </source>
</evidence>
<organism evidence="9 10">
    <name type="scientific">Vespula squamosa</name>
    <name type="common">Southern yellow jacket</name>
    <name type="synonym">Wasp</name>
    <dbReference type="NCBI Taxonomy" id="30214"/>
    <lineage>
        <taxon>Eukaryota</taxon>
        <taxon>Metazoa</taxon>
        <taxon>Ecdysozoa</taxon>
        <taxon>Arthropoda</taxon>
        <taxon>Hexapoda</taxon>
        <taxon>Insecta</taxon>
        <taxon>Pterygota</taxon>
        <taxon>Neoptera</taxon>
        <taxon>Endopterygota</taxon>
        <taxon>Hymenoptera</taxon>
        <taxon>Apocrita</taxon>
        <taxon>Aculeata</taxon>
        <taxon>Vespoidea</taxon>
        <taxon>Vespidae</taxon>
        <taxon>Vespinae</taxon>
        <taxon>Vespula</taxon>
    </lineage>
</organism>
<evidence type="ECO:0000256" key="7">
    <source>
        <dbReference type="ARBA" id="ARBA00023170"/>
    </source>
</evidence>
<name>A0ABD2AZE7_VESSQ</name>
<evidence type="ECO:0000256" key="1">
    <source>
        <dbReference type="ARBA" id="ARBA00004141"/>
    </source>
</evidence>
<keyword evidence="7" id="KW-0675">Receptor</keyword>
<keyword evidence="6" id="KW-0472">Membrane</keyword>
<evidence type="ECO:0000313" key="9">
    <source>
        <dbReference type="EMBL" id="KAL2725989.1"/>
    </source>
</evidence>
<dbReference type="Proteomes" id="UP001607302">
    <property type="component" value="Unassembled WGS sequence"/>
</dbReference>
<dbReference type="Pfam" id="PF02949">
    <property type="entry name" value="7tm_6"/>
    <property type="match status" value="1"/>
</dbReference>
<sequence length="175" mass="20313">MPNDAKGYAFGCIQKVLRAIIVISGYFGTFCFVNCTGFHLTGHIAIFRFRVKDILNDPYGSRRGIQKIMLPHHRLIKLADISEDCINIYVIGRQLLGTTIQLCISSYQILFVQFSNRRKSRLLIRRVSFVEFFPHELAPDDYDAYCNRLMNRISLSKWYRSRSRFVGSLSSCKEQ</sequence>
<keyword evidence="8" id="KW-0807">Transducer</keyword>
<evidence type="ECO:0000256" key="6">
    <source>
        <dbReference type="ARBA" id="ARBA00023136"/>
    </source>
</evidence>
<protein>
    <submittedName>
        <fullName evidence="9">Odorant receptor 13a-like</fullName>
    </submittedName>
</protein>
<comment type="subcellular location">
    <subcellularLocation>
        <location evidence="1">Membrane</location>
        <topology evidence="1">Multi-pass membrane protein</topology>
    </subcellularLocation>
</comment>
<dbReference type="AlphaFoldDB" id="A0ABD2AZE7"/>
<comment type="caution">
    <text evidence="9">The sequence shown here is derived from an EMBL/GenBank/DDBJ whole genome shotgun (WGS) entry which is preliminary data.</text>
</comment>
<dbReference type="EMBL" id="JAUDFV010000134">
    <property type="protein sequence ID" value="KAL2725989.1"/>
    <property type="molecule type" value="Genomic_DNA"/>
</dbReference>
<evidence type="ECO:0000256" key="2">
    <source>
        <dbReference type="ARBA" id="ARBA00022606"/>
    </source>
</evidence>
<evidence type="ECO:0000256" key="4">
    <source>
        <dbReference type="ARBA" id="ARBA00022725"/>
    </source>
</evidence>
<dbReference type="GO" id="GO:0016020">
    <property type="term" value="C:membrane"/>
    <property type="evidence" value="ECO:0007669"/>
    <property type="project" value="UniProtKB-SubCell"/>
</dbReference>
<dbReference type="GO" id="GO:0007608">
    <property type="term" value="P:sensory perception of smell"/>
    <property type="evidence" value="ECO:0007669"/>
    <property type="project" value="UniProtKB-KW"/>
</dbReference>
<keyword evidence="10" id="KW-1185">Reference proteome</keyword>
<reference evidence="9 10" key="1">
    <citation type="journal article" date="2024" name="Ann. Entomol. Soc. Am.">
        <title>Genomic analyses of the southern and eastern yellowjacket wasps (Hymenoptera: Vespidae) reveal evolutionary signatures of social life.</title>
        <authorList>
            <person name="Catto M.A."/>
            <person name="Caine P.B."/>
            <person name="Orr S.E."/>
            <person name="Hunt B.G."/>
            <person name="Goodisman M.A.D."/>
        </authorList>
    </citation>
    <scope>NUCLEOTIDE SEQUENCE [LARGE SCALE GENOMIC DNA]</scope>
    <source>
        <strain evidence="9">233</strain>
        <tissue evidence="9">Head and thorax</tissue>
    </source>
</reference>
<evidence type="ECO:0000256" key="5">
    <source>
        <dbReference type="ARBA" id="ARBA00022989"/>
    </source>
</evidence>
<keyword evidence="4" id="KW-0552">Olfaction</keyword>
<keyword evidence="2" id="KW-0716">Sensory transduction</keyword>
<evidence type="ECO:0000313" key="10">
    <source>
        <dbReference type="Proteomes" id="UP001607302"/>
    </source>
</evidence>
<gene>
    <name evidence="9" type="ORF">V1478_007660</name>
</gene>
<dbReference type="InterPro" id="IPR004117">
    <property type="entry name" value="7tm6_olfct_rcpt"/>
</dbReference>
<keyword evidence="5" id="KW-1133">Transmembrane helix</keyword>